<dbReference type="InterPro" id="IPR003593">
    <property type="entry name" value="AAA+_ATPase"/>
</dbReference>
<evidence type="ECO:0000313" key="10">
    <source>
        <dbReference type="Proteomes" id="UP000078486"/>
    </source>
</evidence>
<dbReference type="InterPro" id="IPR050388">
    <property type="entry name" value="ABC_Ni/Peptide_Import"/>
</dbReference>
<proteinExistence type="inferred from homology"/>
<protein>
    <submittedName>
        <fullName evidence="9">Peptide ABC transporter ATP-binding protein</fullName>
    </submittedName>
</protein>
<dbReference type="CDD" id="cd03257">
    <property type="entry name" value="ABC_NikE_OppD_transporters"/>
    <property type="match status" value="1"/>
</dbReference>
<keyword evidence="3" id="KW-0813">Transport</keyword>
<dbReference type="PANTHER" id="PTHR43297">
    <property type="entry name" value="OLIGOPEPTIDE TRANSPORT ATP-BINDING PROTEIN APPD"/>
    <property type="match status" value="1"/>
</dbReference>
<evidence type="ECO:0000256" key="2">
    <source>
        <dbReference type="ARBA" id="ARBA00005417"/>
    </source>
</evidence>
<evidence type="ECO:0000259" key="8">
    <source>
        <dbReference type="PROSITE" id="PS50893"/>
    </source>
</evidence>
<dbReference type="InterPro" id="IPR003439">
    <property type="entry name" value="ABC_transporter-like_ATP-bd"/>
</dbReference>
<evidence type="ECO:0000313" key="9">
    <source>
        <dbReference type="EMBL" id="OAM90627.1"/>
    </source>
</evidence>
<dbReference type="PROSITE" id="PS00211">
    <property type="entry name" value="ABC_TRANSPORTER_1"/>
    <property type="match status" value="1"/>
</dbReference>
<accession>A0A178IMU2</accession>
<evidence type="ECO:0000256" key="4">
    <source>
        <dbReference type="ARBA" id="ARBA00022475"/>
    </source>
</evidence>
<comment type="similarity">
    <text evidence="2">Belongs to the ABC transporter superfamily.</text>
</comment>
<gene>
    <name evidence="9" type="ORF">AW736_06780</name>
</gene>
<dbReference type="RefSeq" id="WP_068769429.1">
    <property type="nucleotide sequence ID" value="NZ_CP109796.1"/>
</dbReference>
<dbReference type="GO" id="GO:0016887">
    <property type="term" value="F:ATP hydrolysis activity"/>
    <property type="evidence" value="ECO:0007669"/>
    <property type="project" value="InterPro"/>
</dbReference>
<keyword evidence="5" id="KW-0547">Nucleotide-binding</keyword>
<dbReference type="InterPro" id="IPR027417">
    <property type="entry name" value="P-loop_NTPase"/>
</dbReference>
<dbReference type="FunFam" id="3.40.50.300:FF:000016">
    <property type="entry name" value="Oligopeptide ABC transporter ATP-binding component"/>
    <property type="match status" value="1"/>
</dbReference>
<dbReference type="Gene3D" id="3.40.50.300">
    <property type="entry name" value="P-loop containing nucleotide triphosphate hydrolases"/>
    <property type="match status" value="1"/>
</dbReference>
<dbReference type="PROSITE" id="PS50893">
    <property type="entry name" value="ABC_TRANSPORTER_2"/>
    <property type="match status" value="1"/>
</dbReference>
<dbReference type="GO" id="GO:0005886">
    <property type="term" value="C:plasma membrane"/>
    <property type="evidence" value="ECO:0007669"/>
    <property type="project" value="UniProtKB-SubCell"/>
</dbReference>
<dbReference type="InterPro" id="IPR017871">
    <property type="entry name" value="ABC_transporter-like_CS"/>
</dbReference>
<keyword evidence="7" id="KW-0472">Membrane</keyword>
<dbReference type="OrthoDB" id="9809450at2"/>
<dbReference type="Pfam" id="PF00005">
    <property type="entry name" value="ABC_tran"/>
    <property type="match status" value="1"/>
</dbReference>
<dbReference type="SMART" id="SM00382">
    <property type="entry name" value="AAA"/>
    <property type="match status" value="1"/>
</dbReference>
<dbReference type="EMBL" id="LRRQ01000053">
    <property type="protein sequence ID" value="OAM90627.1"/>
    <property type="molecule type" value="Genomic_DNA"/>
</dbReference>
<dbReference type="PANTHER" id="PTHR43297:SF2">
    <property type="entry name" value="DIPEPTIDE TRANSPORT ATP-BINDING PROTEIN DPPD"/>
    <property type="match status" value="1"/>
</dbReference>
<dbReference type="SUPFAM" id="SSF52540">
    <property type="entry name" value="P-loop containing nucleoside triphosphate hydrolases"/>
    <property type="match status" value="1"/>
</dbReference>
<evidence type="ECO:0000256" key="3">
    <source>
        <dbReference type="ARBA" id="ARBA00022448"/>
    </source>
</evidence>
<comment type="caution">
    <text evidence="9">The sequence shown here is derived from an EMBL/GenBank/DDBJ whole genome shotgun (WGS) entry which is preliminary data.</text>
</comment>
<dbReference type="GO" id="GO:0005524">
    <property type="term" value="F:ATP binding"/>
    <property type="evidence" value="ECO:0007669"/>
    <property type="project" value="UniProtKB-KW"/>
</dbReference>
<dbReference type="Pfam" id="PF08352">
    <property type="entry name" value="oligo_HPY"/>
    <property type="match status" value="1"/>
</dbReference>
<dbReference type="NCBIfam" id="TIGR01727">
    <property type="entry name" value="oligo_HPY"/>
    <property type="match status" value="1"/>
</dbReference>
<sequence>MTATANENLLEVRDLVTGFDTDAGRVVAVDGISFSVRKGATLGIVGESGCGKSVTALSIVRLLPQPMGKILGGEVRFKGENLTVAPPDRLMKIRGARIGFIFQEPMTALNPVHRIGRQLGEVFLLHNPGMSKRDALRRSIEMLAKVGIPSPEIRAGEYPHQLSGGMRQRVVIAMALANHPDLVIADEPTTALDVTIQAQILELMRDLQREFGMSIMLITHDLGVIAETCQDVIVMYAGKIAETGAVEQIFDRPSHPYTRGLLDSIPRLDNPRKSRLKTIEGMVPGLLELPPGCRFQNRCPYRTELCEKQQPALETVEPGHTVACHHWRGLPPAPNPKQ</sequence>
<dbReference type="Proteomes" id="UP000078486">
    <property type="component" value="Unassembled WGS sequence"/>
</dbReference>
<keyword evidence="10" id="KW-1185">Reference proteome</keyword>
<dbReference type="InterPro" id="IPR013563">
    <property type="entry name" value="Oligopep_ABC_C"/>
</dbReference>
<organism evidence="9 10">
    <name type="scientific">Termitidicoccus mucosus</name>
    <dbReference type="NCBI Taxonomy" id="1184151"/>
    <lineage>
        <taxon>Bacteria</taxon>
        <taxon>Pseudomonadati</taxon>
        <taxon>Verrucomicrobiota</taxon>
        <taxon>Opitutia</taxon>
        <taxon>Opitutales</taxon>
        <taxon>Opitutaceae</taxon>
        <taxon>Termitidicoccus</taxon>
    </lineage>
</organism>
<keyword evidence="6 9" id="KW-0067">ATP-binding</keyword>
<comment type="subcellular location">
    <subcellularLocation>
        <location evidence="1">Cell inner membrane</location>
        <topology evidence="1">Peripheral membrane protein</topology>
    </subcellularLocation>
</comment>
<keyword evidence="4" id="KW-1003">Cell membrane</keyword>
<dbReference type="AlphaFoldDB" id="A0A178IMU2"/>
<name>A0A178IMU2_9BACT</name>
<evidence type="ECO:0000256" key="1">
    <source>
        <dbReference type="ARBA" id="ARBA00004417"/>
    </source>
</evidence>
<dbReference type="STRING" id="1184151.AW736_06780"/>
<feature type="domain" description="ABC transporter" evidence="8">
    <location>
        <begin position="10"/>
        <end position="262"/>
    </location>
</feature>
<reference evidence="9 10" key="1">
    <citation type="submission" date="2016-01" db="EMBL/GenBank/DDBJ databases">
        <title>High potential of lignocellulose degradation of a new Verrucomicrobia species.</title>
        <authorList>
            <person name="Wang Y."/>
            <person name="Shi Y."/>
            <person name="Qiu Z."/>
            <person name="Liu S."/>
            <person name="Yang H."/>
        </authorList>
    </citation>
    <scope>NUCLEOTIDE SEQUENCE [LARGE SCALE GENOMIC DNA]</scope>
    <source>
        <strain evidence="9 10">TSB47</strain>
    </source>
</reference>
<evidence type="ECO:0000256" key="6">
    <source>
        <dbReference type="ARBA" id="ARBA00022840"/>
    </source>
</evidence>
<evidence type="ECO:0000256" key="7">
    <source>
        <dbReference type="ARBA" id="ARBA00023136"/>
    </source>
</evidence>
<evidence type="ECO:0000256" key="5">
    <source>
        <dbReference type="ARBA" id="ARBA00022741"/>
    </source>
</evidence>
<dbReference type="GO" id="GO:0015833">
    <property type="term" value="P:peptide transport"/>
    <property type="evidence" value="ECO:0007669"/>
    <property type="project" value="InterPro"/>
</dbReference>